<dbReference type="PRINTS" id="PR00463">
    <property type="entry name" value="EP450I"/>
</dbReference>
<evidence type="ECO:0000256" key="1">
    <source>
        <dbReference type="ARBA" id="ARBA00001971"/>
    </source>
</evidence>
<evidence type="ECO:0000256" key="8">
    <source>
        <dbReference type="PIRSR" id="PIRSR602401-1"/>
    </source>
</evidence>
<evidence type="ECO:0000256" key="6">
    <source>
        <dbReference type="ARBA" id="ARBA00023004"/>
    </source>
</evidence>
<evidence type="ECO:0000313" key="12">
    <source>
        <dbReference type="Proteomes" id="UP000799440"/>
    </source>
</evidence>
<keyword evidence="3 8" id="KW-0349">Heme</keyword>
<dbReference type="EMBL" id="MU006594">
    <property type="protein sequence ID" value="KAF2743711.1"/>
    <property type="molecule type" value="Genomic_DNA"/>
</dbReference>
<dbReference type="InterPro" id="IPR001128">
    <property type="entry name" value="Cyt_P450"/>
</dbReference>
<feature type="transmembrane region" description="Helical" evidence="10">
    <location>
        <begin position="12"/>
        <end position="31"/>
    </location>
</feature>
<keyword evidence="12" id="KW-1185">Reference proteome</keyword>
<dbReference type="InterPro" id="IPR036396">
    <property type="entry name" value="Cyt_P450_sf"/>
</dbReference>
<organism evidence="11 12">
    <name type="scientific">Sporormia fimetaria CBS 119925</name>
    <dbReference type="NCBI Taxonomy" id="1340428"/>
    <lineage>
        <taxon>Eukaryota</taxon>
        <taxon>Fungi</taxon>
        <taxon>Dikarya</taxon>
        <taxon>Ascomycota</taxon>
        <taxon>Pezizomycotina</taxon>
        <taxon>Dothideomycetes</taxon>
        <taxon>Pleosporomycetidae</taxon>
        <taxon>Pleosporales</taxon>
        <taxon>Sporormiaceae</taxon>
        <taxon>Sporormia</taxon>
    </lineage>
</organism>
<name>A0A6A6V332_9PLEO</name>
<sequence>MQPLFGTVPLAYVVIVIVAVGTKYIFIPYVLGRQSRDSHGRSLPPGPSVIPLLGNLKDQTPPGQPEWLHWVKHKDIYGPISSITVLGKTLIIINDAHAAYELLVKRSDTYADRLFLYFCGKLAGYTRSLGMCPYSERFKSLRKSMAKGVGSNATLSKVFNHVQEEEAVHLLLNLLQTPENIFEHIRKEAGAVILKIAYGYTVEPHGSDPLVDLAGKTMEDFADAGVPGKYVVDVMPFLDYLPGWFPGTAFKKVAKAYHARLSQSTEQPYQFVKQEMVGKRNKASFLSQALQSDPGNDDINKWAASSLCLGGADTTVSSLMTFFLVMMLYPKVQEKAQEEIDRVLRPTAKIPLRTDCENMLNINALVTELHRWHPVAPMAVPHSASRDDSYWGYRIPKGTIILTNTWWFTHDPAVYPEPDEFNPERFLGDTPQPDPRQWAFGYGRRVCPGRHIADNALLITVAQVLSVFSISKPTKDGKVIEPEVKFQAGVVTHPHPYQVDIRTRSPQHERIIREAEKQWPWAKSDREDLLSVRW</sequence>
<dbReference type="InterPro" id="IPR002401">
    <property type="entry name" value="Cyt_P450_E_grp-I"/>
</dbReference>
<dbReference type="OrthoDB" id="2789670at2759"/>
<dbReference type="PANTHER" id="PTHR46300">
    <property type="entry name" value="P450, PUTATIVE (EUROFUNG)-RELATED-RELATED"/>
    <property type="match status" value="1"/>
</dbReference>
<dbReference type="PRINTS" id="PR00385">
    <property type="entry name" value="P450"/>
</dbReference>
<reference evidence="11" key="1">
    <citation type="journal article" date="2020" name="Stud. Mycol.">
        <title>101 Dothideomycetes genomes: a test case for predicting lifestyles and emergence of pathogens.</title>
        <authorList>
            <person name="Haridas S."/>
            <person name="Albert R."/>
            <person name="Binder M."/>
            <person name="Bloem J."/>
            <person name="Labutti K."/>
            <person name="Salamov A."/>
            <person name="Andreopoulos B."/>
            <person name="Baker S."/>
            <person name="Barry K."/>
            <person name="Bills G."/>
            <person name="Bluhm B."/>
            <person name="Cannon C."/>
            <person name="Castanera R."/>
            <person name="Culley D."/>
            <person name="Daum C."/>
            <person name="Ezra D."/>
            <person name="Gonzalez J."/>
            <person name="Henrissat B."/>
            <person name="Kuo A."/>
            <person name="Liang C."/>
            <person name="Lipzen A."/>
            <person name="Lutzoni F."/>
            <person name="Magnuson J."/>
            <person name="Mondo S."/>
            <person name="Nolan M."/>
            <person name="Ohm R."/>
            <person name="Pangilinan J."/>
            <person name="Park H.-J."/>
            <person name="Ramirez L."/>
            <person name="Alfaro M."/>
            <person name="Sun H."/>
            <person name="Tritt A."/>
            <person name="Yoshinaga Y."/>
            <person name="Zwiers L.-H."/>
            <person name="Turgeon B."/>
            <person name="Goodwin S."/>
            <person name="Spatafora J."/>
            <person name="Crous P."/>
            <person name="Grigoriev I."/>
        </authorList>
    </citation>
    <scope>NUCLEOTIDE SEQUENCE</scope>
    <source>
        <strain evidence="11">CBS 119925</strain>
    </source>
</reference>
<dbReference type="InterPro" id="IPR017972">
    <property type="entry name" value="Cyt_P450_CS"/>
</dbReference>
<keyword evidence="6 8" id="KW-0408">Iron</keyword>
<dbReference type="CDD" id="cd11065">
    <property type="entry name" value="CYP64-like"/>
    <property type="match status" value="1"/>
</dbReference>
<dbReference type="GO" id="GO:0004497">
    <property type="term" value="F:monooxygenase activity"/>
    <property type="evidence" value="ECO:0007669"/>
    <property type="project" value="UniProtKB-KW"/>
</dbReference>
<keyword evidence="4 8" id="KW-0479">Metal-binding</keyword>
<evidence type="ECO:0000256" key="3">
    <source>
        <dbReference type="ARBA" id="ARBA00022617"/>
    </source>
</evidence>
<keyword evidence="10" id="KW-0472">Membrane</keyword>
<comment type="similarity">
    <text evidence="2 9">Belongs to the cytochrome P450 family.</text>
</comment>
<keyword evidence="10" id="KW-0812">Transmembrane</keyword>
<evidence type="ECO:0000256" key="5">
    <source>
        <dbReference type="ARBA" id="ARBA00023002"/>
    </source>
</evidence>
<evidence type="ECO:0000256" key="4">
    <source>
        <dbReference type="ARBA" id="ARBA00022723"/>
    </source>
</evidence>
<dbReference type="PANTHER" id="PTHR46300:SF7">
    <property type="entry name" value="P450, PUTATIVE (EUROFUNG)-RELATED"/>
    <property type="match status" value="1"/>
</dbReference>
<comment type="cofactor">
    <cofactor evidence="1 8">
        <name>heme</name>
        <dbReference type="ChEBI" id="CHEBI:30413"/>
    </cofactor>
</comment>
<dbReference type="Pfam" id="PF00067">
    <property type="entry name" value="p450"/>
    <property type="match status" value="1"/>
</dbReference>
<evidence type="ECO:0000256" key="9">
    <source>
        <dbReference type="RuleBase" id="RU000461"/>
    </source>
</evidence>
<accession>A0A6A6V332</accession>
<gene>
    <name evidence="11" type="ORF">M011DRAFT_521409</name>
</gene>
<evidence type="ECO:0000256" key="2">
    <source>
        <dbReference type="ARBA" id="ARBA00010617"/>
    </source>
</evidence>
<dbReference type="AlphaFoldDB" id="A0A6A6V332"/>
<dbReference type="Gene3D" id="1.10.630.10">
    <property type="entry name" value="Cytochrome P450"/>
    <property type="match status" value="1"/>
</dbReference>
<evidence type="ECO:0000313" key="11">
    <source>
        <dbReference type="EMBL" id="KAF2743711.1"/>
    </source>
</evidence>
<dbReference type="Proteomes" id="UP000799440">
    <property type="component" value="Unassembled WGS sequence"/>
</dbReference>
<keyword evidence="10" id="KW-1133">Transmembrane helix</keyword>
<keyword evidence="7 9" id="KW-0503">Monooxygenase</keyword>
<dbReference type="SUPFAM" id="SSF48264">
    <property type="entry name" value="Cytochrome P450"/>
    <property type="match status" value="1"/>
</dbReference>
<feature type="binding site" description="axial binding residue" evidence="8">
    <location>
        <position position="447"/>
    </location>
    <ligand>
        <name>heme</name>
        <dbReference type="ChEBI" id="CHEBI:30413"/>
    </ligand>
    <ligandPart>
        <name>Fe</name>
        <dbReference type="ChEBI" id="CHEBI:18248"/>
    </ligandPart>
</feature>
<dbReference type="GO" id="GO:0005506">
    <property type="term" value="F:iron ion binding"/>
    <property type="evidence" value="ECO:0007669"/>
    <property type="project" value="InterPro"/>
</dbReference>
<proteinExistence type="inferred from homology"/>
<evidence type="ECO:0000256" key="7">
    <source>
        <dbReference type="ARBA" id="ARBA00023033"/>
    </source>
</evidence>
<dbReference type="InterPro" id="IPR050364">
    <property type="entry name" value="Cytochrome_P450_fung"/>
</dbReference>
<evidence type="ECO:0000256" key="10">
    <source>
        <dbReference type="SAM" id="Phobius"/>
    </source>
</evidence>
<protein>
    <submittedName>
        <fullName evidence="11">Cytochrome P450</fullName>
    </submittedName>
</protein>
<dbReference type="GO" id="GO:0020037">
    <property type="term" value="F:heme binding"/>
    <property type="evidence" value="ECO:0007669"/>
    <property type="project" value="InterPro"/>
</dbReference>
<dbReference type="GO" id="GO:0016705">
    <property type="term" value="F:oxidoreductase activity, acting on paired donors, with incorporation or reduction of molecular oxygen"/>
    <property type="evidence" value="ECO:0007669"/>
    <property type="project" value="InterPro"/>
</dbReference>
<keyword evidence="5 9" id="KW-0560">Oxidoreductase</keyword>
<dbReference type="PROSITE" id="PS00086">
    <property type="entry name" value="CYTOCHROME_P450"/>
    <property type="match status" value="1"/>
</dbReference>